<reference evidence="2" key="1">
    <citation type="journal article" date="2024" name="Syst. Appl. Microbiol.">
        <title>First single-strain enrichments of Electrothrix cable bacteria, description of E. aestuarii sp. nov. and E. rattekaaiensis sp. nov., and proposal of a cable bacteria taxonomy following the rules of the SeqCode.</title>
        <authorList>
            <person name="Plum-Jensen L.E."/>
            <person name="Schramm A."/>
            <person name="Marshall I.P.G."/>
        </authorList>
    </citation>
    <scope>NUCLEOTIDE SEQUENCE</scope>
    <source>
        <strain evidence="2">Rat1</strain>
    </source>
</reference>
<dbReference type="EMBL" id="CP159373">
    <property type="protein sequence ID" value="XCN74508.1"/>
    <property type="molecule type" value="Genomic_DNA"/>
</dbReference>
<dbReference type="AlphaFoldDB" id="A0AAU8M030"/>
<reference evidence="2" key="2">
    <citation type="submission" date="2024-06" db="EMBL/GenBank/DDBJ databases">
        <authorList>
            <person name="Plum-Jensen L.E."/>
            <person name="Schramm A."/>
            <person name="Marshall I.P.G."/>
        </authorList>
    </citation>
    <scope>NUCLEOTIDE SEQUENCE</scope>
    <source>
        <strain evidence="2">Rat1</strain>
    </source>
</reference>
<protein>
    <submittedName>
        <fullName evidence="2">Uncharacterized protein</fullName>
    </submittedName>
</protein>
<dbReference type="KEGG" id="eaj:Q3M24_07105"/>
<feature type="transmembrane region" description="Helical" evidence="1">
    <location>
        <begin position="12"/>
        <end position="34"/>
    </location>
</feature>
<organism evidence="2">
    <name type="scientific">Candidatus Electrothrix aestuarii</name>
    <dbReference type="NCBI Taxonomy" id="3062594"/>
    <lineage>
        <taxon>Bacteria</taxon>
        <taxon>Pseudomonadati</taxon>
        <taxon>Thermodesulfobacteriota</taxon>
        <taxon>Desulfobulbia</taxon>
        <taxon>Desulfobulbales</taxon>
        <taxon>Desulfobulbaceae</taxon>
        <taxon>Candidatus Electrothrix</taxon>
    </lineage>
</organism>
<keyword evidence="1" id="KW-0812">Transmembrane</keyword>
<keyword evidence="1" id="KW-1133">Transmembrane helix</keyword>
<proteinExistence type="predicted"/>
<accession>A0AAU8M030</accession>
<evidence type="ECO:0000313" key="2">
    <source>
        <dbReference type="EMBL" id="XCN74508.1"/>
    </source>
</evidence>
<sequence>MAKVTHIVTNTTFQWFIGLLVAIAGVVIGVLALMQGGESRQKDPLHQAEYTVPLKDPVMQNQPTVTPPDTQALPQNYSLIEHQPLFIRDASTNLSIRFQNIEGEEFVSLNISPTGKKSSVRPVLEGYTEDFTSSEGVFDVQVLDIDYTNQKVTVQVSRKI</sequence>
<keyword evidence="1" id="KW-0472">Membrane</keyword>
<evidence type="ECO:0000256" key="1">
    <source>
        <dbReference type="SAM" id="Phobius"/>
    </source>
</evidence>
<name>A0AAU8M030_9BACT</name>
<gene>
    <name evidence="2" type="ORF">Q3M24_07105</name>
</gene>